<protein>
    <recommendedName>
        <fullName evidence="2">C2H2-type domain-containing protein</fullName>
    </recommendedName>
</protein>
<dbReference type="EMBL" id="UINC01213359">
    <property type="protein sequence ID" value="SVE38093.1"/>
    <property type="molecule type" value="Genomic_DNA"/>
</dbReference>
<accession>A0A383D1F1</accession>
<organism evidence="1">
    <name type="scientific">marine metagenome</name>
    <dbReference type="NCBI Taxonomy" id="408172"/>
    <lineage>
        <taxon>unclassified sequences</taxon>
        <taxon>metagenomes</taxon>
        <taxon>ecological metagenomes</taxon>
    </lineage>
</organism>
<dbReference type="AlphaFoldDB" id="A0A383D1F1"/>
<evidence type="ECO:0000313" key="1">
    <source>
        <dbReference type="EMBL" id="SVE38093.1"/>
    </source>
</evidence>
<reference evidence="1" key="1">
    <citation type="submission" date="2018-05" db="EMBL/GenBank/DDBJ databases">
        <authorList>
            <person name="Lanie J.A."/>
            <person name="Ng W.-L."/>
            <person name="Kazmierczak K.M."/>
            <person name="Andrzejewski T.M."/>
            <person name="Davidsen T.M."/>
            <person name="Wayne K.J."/>
            <person name="Tettelin H."/>
            <person name="Glass J.I."/>
            <person name="Rusch D."/>
            <person name="Podicherti R."/>
            <person name="Tsui H.-C.T."/>
            <person name="Winkler M.E."/>
        </authorList>
    </citation>
    <scope>NUCLEOTIDE SEQUENCE</scope>
</reference>
<proteinExistence type="predicted"/>
<name>A0A383D1F1_9ZZZZ</name>
<evidence type="ECO:0008006" key="2">
    <source>
        <dbReference type="Google" id="ProtNLM"/>
    </source>
</evidence>
<gene>
    <name evidence="1" type="ORF">METZ01_LOCUS490947</name>
</gene>
<sequence length="51" mass="6097">MGENTYCERPADIEDHRTHKTLLSYKGYTNIYFCPECGKRFNTELKEDKSY</sequence>